<comment type="subcellular location">
    <subcellularLocation>
        <location evidence="6">Cytoplasm</location>
    </subcellularLocation>
</comment>
<dbReference type="InterPro" id="IPR002903">
    <property type="entry name" value="RsmH"/>
</dbReference>
<accession>A0A2T5C036</accession>
<dbReference type="SUPFAM" id="SSF53335">
    <property type="entry name" value="S-adenosyl-L-methionine-dependent methyltransferases"/>
    <property type="match status" value="1"/>
</dbReference>
<dbReference type="PIRSF" id="PIRSF004486">
    <property type="entry name" value="MraW"/>
    <property type="match status" value="1"/>
</dbReference>
<sequence length="300" mass="34118">MDQVYHIPVLLRESIEGLNIQKDGDYVDVTFGGGGHSREILKNIDGGRLFAFDQDEDAAANAFDDERFIFIRHNFKYIRNFLRHKAVDQVDGILADLGVSSHDFDVAERGFSFRFSGDLDMRMNRDSSRTAADIVNTMDESSLIRIFKDYGEVENARRLVKQIVAARQSAPIRTIDEFKAVIAPCVPKRTETKYLAKVFQALRIETNGELDVLKDFLEQSVELLKPGGRLVVITYHSLEDRLVKNFIKTGNFEGKQEKDFFGNVSSSLQAVNRKVIIPDDDEIERNPRARSAKLRIAEKV</sequence>
<evidence type="ECO:0000256" key="3">
    <source>
        <dbReference type="ARBA" id="ARBA00022603"/>
    </source>
</evidence>
<dbReference type="EC" id="2.1.1.199" evidence="6"/>
<keyword evidence="2 6" id="KW-0698">rRNA processing</keyword>
<keyword evidence="4 6" id="KW-0808">Transferase</keyword>
<comment type="caution">
    <text evidence="7">The sequence shown here is derived from an EMBL/GenBank/DDBJ whole genome shotgun (WGS) entry which is preliminary data.</text>
</comment>
<gene>
    <name evidence="6" type="primary">rsmH</name>
    <name evidence="7" type="ORF">C8N47_11285</name>
</gene>
<keyword evidence="6" id="KW-0963">Cytoplasm</keyword>
<dbReference type="PANTHER" id="PTHR11265">
    <property type="entry name" value="S-ADENOSYL-METHYLTRANSFERASE MRAW"/>
    <property type="match status" value="1"/>
</dbReference>
<evidence type="ECO:0000313" key="8">
    <source>
        <dbReference type="Proteomes" id="UP000243525"/>
    </source>
</evidence>
<feature type="binding site" evidence="6">
    <location>
        <position position="96"/>
    </location>
    <ligand>
        <name>S-adenosyl-L-methionine</name>
        <dbReference type="ChEBI" id="CHEBI:59789"/>
    </ligand>
</feature>
<dbReference type="InterPro" id="IPR023397">
    <property type="entry name" value="SAM-dep_MeTrfase_MraW_recog"/>
</dbReference>
<dbReference type="Gene3D" id="3.40.50.150">
    <property type="entry name" value="Vaccinia Virus protein VP39"/>
    <property type="match status" value="1"/>
</dbReference>
<feature type="binding site" evidence="6">
    <location>
        <begin position="34"/>
        <end position="36"/>
    </location>
    <ligand>
        <name>S-adenosyl-L-methionine</name>
        <dbReference type="ChEBI" id="CHEBI:59789"/>
    </ligand>
</feature>
<proteinExistence type="inferred from homology"/>
<keyword evidence="5 6" id="KW-0949">S-adenosyl-L-methionine</keyword>
<dbReference type="Proteomes" id="UP000243525">
    <property type="component" value="Unassembled WGS sequence"/>
</dbReference>
<feature type="binding site" evidence="6">
    <location>
        <position position="53"/>
    </location>
    <ligand>
        <name>S-adenosyl-L-methionine</name>
        <dbReference type="ChEBI" id="CHEBI:59789"/>
    </ligand>
</feature>
<comment type="similarity">
    <text evidence="1 6">Belongs to the methyltransferase superfamily. RsmH family.</text>
</comment>
<reference evidence="7 8" key="1">
    <citation type="submission" date="2018-04" db="EMBL/GenBank/DDBJ databases">
        <title>Genomic Encyclopedia of Archaeal and Bacterial Type Strains, Phase II (KMG-II): from individual species to whole genera.</title>
        <authorList>
            <person name="Goeker M."/>
        </authorList>
    </citation>
    <scope>NUCLEOTIDE SEQUENCE [LARGE SCALE GENOMIC DNA]</scope>
    <source>
        <strain evidence="7 8">DSM 28823</strain>
    </source>
</reference>
<dbReference type="GO" id="GO:0070475">
    <property type="term" value="P:rRNA base methylation"/>
    <property type="evidence" value="ECO:0007669"/>
    <property type="project" value="UniProtKB-UniRule"/>
</dbReference>
<keyword evidence="8" id="KW-1185">Reference proteome</keyword>
<keyword evidence="3 6" id="KW-0489">Methyltransferase</keyword>
<dbReference type="SUPFAM" id="SSF81799">
    <property type="entry name" value="Putative methyltransferase TM0872, insert domain"/>
    <property type="match status" value="1"/>
</dbReference>
<dbReference type="Pfam" id="PF01795">
    <property type="entry name" value="Methyltransf_5"/>
    <property type="match status" value="1"/>
</dbReference>
<evidence type="ECO:0000256" key="1">
    <source>
        <dbReference type="ARBA" id="ARBA00010396"/>
    </source>
</evidence>
<evidence type="ECO:0000256" key="6">
    <source>
        <dbReference type="HAMAP-Rule" id="MF_01007"/>
    </source>
</evidence>
<dbReference type="PANTHER" id="PTHR11265:SF0">
    <property type="entry name" value="12S RRNA N4-METHYLCYTIDINE METHYLTRANSFERASE"/>
    <property type="match status" value="1"/>
</dbReference>
<dbReference type="GO" id="GO:0071424">
    <property type="term" value="F:rRNA (cytosine-N4-)-methyltransferase activity"/>
    <property type="evidence" value="ECO:0007669"/>
    <property type="project" value="UniProtKB-UniRule"/>
</dbReference>
<comment type="caution">
    <text evidence="6">Lacks conserved residue(s) required for the propagation of feature annotation.</text>
</comment>
<evidence type="ECO:0000256" key="2">
    <source>
        <dbReference type="ARBA" id="ARBA00022552"/>
    </source>
</evidence>
<evidence type="ECO:0000313" key="7">
    <source>
        <dbReference type="EMBL" id="PTN07923.1"/>
    </source>
</evidence>
<dbReference type="NCBIfam" id="TIGR00006">
    <property type="entry name" value="16S rRNA (cytosine(1402)-N(4))-methyltransferase RsmH"/>
    <property type="match status" value="1"/>
</dbReference>
<name>A0A2T5C036_9BACT</name>
<feature type="binding site" evidence="6">
    <location>
        <position position="75"/>
    </location>
    <ligand>
        <name>S-adenosyl-L-methionine</name>
        <dbReference type="ChEBI" id="CHEBI:59789"/>
    </ligand>
</feature>
<dbReference type="RefSeq" id="WP_211316129.1">
    <property type="nucleotide sequence ID" value="NZ_OY782574.1"/>
</dbReference>
<evidence type="ECO:0000256" key="4">
    <source>
        <dbReference type="ARBA" id="ARBA00022679"/>
    </source>
</evidence>
<evidence type="ECO:0000256" key="5">
    <source>
        <dbReference type="ARBA" id="ARBA00022691"/>
    </source>
</evidence>
<dbReference type="InterPro" id="IPR029063">
    <property type="entry name" value="SAM-dependent_MTases_sf"/>
</dbReference>
<organism evidence="7 8">
    <name type="scientific">Mangrovibacterium marinum</name>
    <dbReference type="NCBI Taxonomy" id="1639118"/>
    <lineage>
        <taxon>Bacteria</taxon>
        <taxon>Pseudomonadati</taxon>
        <taxon>Bacteroidota</taxon>
        <taxon>Bacteroidia</taxon>
        <taxon>Marinilabiliales</taxon>
        <taxon>Prolixibacteraceae</taxon>
        <taxon>Mangrovibacterium</taxon>
    </lineage>
</organism>
<dbReference type="GO" id="GO:0005737">
    <property type="term" value="C:cytoplasm"/>
    <property type="evidence" value="ECO:0007669"/>
    <property type="project" value="UniProtKB-SubCell"/>
</dbReference>
<comment type="catalytic activity">
    <reaction evidence="6">
        <text>cytidine(1402) in 16S rRNA + S-adenosyl-L-methionine = N(4)-methylcytidine(1402) in 16S rRNA + S-adenosyl-L-homocysteine + H(+)</text>
        <dbReference type="Rhea" id="RHEA:42928"/>
        <dbReference type="Rhea" id="RHEA-COMP:10286"/>
        <dbReference type="Rhea" id="RHEA-COMP:10287"/>
        <dbReference type="ChEBI" id="CHEBI:15378"/>
        <dbReference type="ChEBI" id="CHEBI:57856"/>
        <dbReference type="ChEBI" id="CHEBI:59789"/>
        <dbReference type="ChEBI" id="CHEBI:74506"/>
        <dbReference type="ChEBI" id="CHEBI:82748"/>
        <dbReference type="EC" id="2.1.1.199"/>
    </reaction>
</comment>
<comment type="function">
    <text evidence="6">Specifically methylates the N4 position of cytidine in position 1402 (C1402) of 16S rRNA.</text>
</comment>
<dbReference type="HAMAP" id="MF_01007">
    <property type="entry name" value="16SrRNA_methyltr_H"/>
    <property type="match status" value="1"/>
</dbReference>
<dbReference type="Gene3D" id="1.10.150.170">
    <property type="entry name" value="Putative methyltransferase TM0872, insert domain"/>
    <property type="match status" value="1"/>
</dbReference>
<protein>
    <recommendedName>
        <fullName evidence="6">Ribosomal RNA small subunit methyltransferase H</fullName>
        <ecNumber evidence="6">2.1.1.199</ecNumber>
    </recommendedName>
    <alternativeName>
        <fullName evidence="6">16S rRNA m(4)C1402 methyltransferase</fullName>
    </alternativeName>
    <alternativeName>
        <fullName evidence="6">rRNA (cytosine-N(4)-)-methyltransferase RsmH</fullName>
    </alternativeName>
</protein>
<dbReference type="AlphaFoldDB" id="A0A2T5C036"/>
<dbReference type="EMBL" id="QAAD01000012">
    <property type="protein sequence ID" value="PTN07923.1"/>
    <property type="molecule type" value="Genomic_DNA"/>
</dbReference>